<evidence type="ECO:0000313" key="2">
    <source>
        <dbReference type="Proteomes" id="UP001243375"/>
    </source>
</evidence>
<protein>
    <submittedName>
        <fullName evidence="1">Uncharacterized protein</fullName>
    </submittedName>
</protein>
<gene>
    <name evidence="1" type="ORF">QFC22_001777</name>
</gene>
<accession>A0ACC2XG41</accession>
<organism evidence="1 2">
    <name type="scientific">Naganishia vaughanmartiniae</name>
    <dbReference type="NCBI Taxonomy" id="1424756"/>
    <lineage>
        <taxon>Eukaryota</taxon>
        <taxon>Fungi</taxon>
        <taxon>Dikarya</taxon>
        <taxon>Basidiomycota</taxon>
        <taxon>Agaricomycotina</taxon>
        <taxon>Tremellomycetes</taxon>
        <taxon>Filobasidiales</taxon>
        <taxon>Filobasidiaceae</taxon>
        <taxon>Naganishia</taxon>
    </lineage>
</organism>
<keyword evidence="2" id="KW-1185">Reference proteome</keyword>
<proteinExistence type="predicted"/>
<sequence length="251" mass="28253">MRHPPYASPSSPSQSATTSESELGRTMLDAALVLKTAHFAAEAVANILSTYGVTYLPTLMAAMLHDTVEDTDTTLEEIAREFGEEVANIVEASPTSSRLSGYQPKLTSPFHCCLQECTDPPNTPYLIRKQLQIDTAPRKSREAQQVKLADKMHNLRSIREDPPVGWTARRCQEYFIWARKVTSSCYPALPQIEMAFDDLYENQHFVMSGKIYKCHPDVGKDVVSEAEMVELKQFMSVQKKRKRNGAAPIYY</sequence>
<comment type="caution">
    <text evidence="1">The sequence shown here is derived from an EMBL/GenBank/DDBJ whole genome shotgun (WGS) entry which is preliminary data.</text>
</comment>
<name>A0ACC2XG41_9TREE</name>
<reference evidence="1" key="1">
    <citation type="submission" date="2023-04" db="EMBL/GenBank/DDBJ databases">
        <title>Draft Genome sequencing of Naganishia species isolated from polar environments using Oxford Nanopore Technology.</title>
        <authorList>
            <person name="Leo P."/>
            <person name="Venkateswaran K."/>
        </authorList>
    </citation>
    <scope>NUCLEOTIDE SEQUENCE</scope>
    <source>
        <strain evidence="1">MNA-CCFEE 5425</strain>
    </source>
</reference>
<dbReference type="Proteomes" id="UP001243375">
    <property type="component" value="Unassembled WGS sequence"/>
</dbReference>
<dbReference type="EMBL" id="JASBWU010000004">
    <property type="protein sequence ID" value="KAJ9122355.1"/>
    <property type="molecule type" value="Genomic_DNA"/>
</dbReference>
<evidence type="ECO:0000313" key="1">
    <source>
        <dbReference type="EMBL" id="KAJ9122355.1"/>
    </source>
</evidence>